<dbReference type="PANTHER" id="PTHR30572:SF4">
    <property type="entry name" value="ABC TRANSPORTER PERMEASE YTRF"/>
    <property type="match status" value="1"/>
</dbReference>
<keyword evidence="3 7" id="KW-0812">Transmembrane</keyword>
<organism evidence="10 11">
    <name type="scientific">Mesoterricola sediminis</name>
    <dbReference type="NCBI Taxonomy" id="2927980"/>
    <lineage>
        <taxon>Bacteria</taxon>
        <taxon>Pseudomonadati</taxon>
        <taxon>Acidobacteriota</taxon>
        <taxon>Holophagae</taxon>
        <taxon>Holophagales</taxon>
        <taxon>Holophagaceae</taxon>
        <taxon>Mesoterricola</taxon>
    </lineage>
</organism>
<dbReference type="Pfam" id="PF02687">
    <property type="entry name" value="FtsX"/>
    <property type="match status" value="1"/>
</dbReference>
<dbReference type="Pfam" id="PF12704">
    <property type="entry name" value="MacB_PCD"/>
    <property type="match status" value="1"/>
</dbReference>
<dbReference type="PANTHER" id="PTHR30572">
    <property type="entry name" value="MEMBRANE COMPONENT OF TRANSPORTER-RELATED"/>
    <property type="match status" value="1"/>
</dbReference>
<keyword evidence="2" id="KW-1003">Cell membrane</keyword>
<dbReference type="KEGG" id="msea:METESE_35560"/>
<feature type="domain" description="ABC3 transporter permease C-terminal" evidence="8">
    <location>
        <begin position="288"/>
        <end position="400"/>
    </location>
</feature>
<evidence type="ECO:0000256" key="2">
    <source>
        <dbReference type="ARBA" id="ARBA00022475"/>
    </source>
</evidence>
<feature type="domain" description="MacB-like periplasmic core" evidence="9">
    <location>
        <begin position="21"/>
        <end position="235"/>
    </location>
</feature>
<keyword evidence="11" id="KW-1185">Reference proteome</keyword>
<evidence type="ECO:0000313" key="10">
    <source>
        <dbReference type="EMBL" id="BDU78598.1"/>
    </source>
</evidence>
<dbReference type="Proteomes" id="UP001228113">
    <property type="component" value="Chromosome"/>
</dbReference>
<gene>
    <name evidence="10" type="ORF">METESE_35560</name>
</gene>
<evidence type="ECO:0000259" key="9">
    <source>
        <dbReference type="Pfam" id="PF12704"/>
    </source>
</evidence>
<evidence type="ECO:0000256" key="6">
    <source>
        <dbReference type="ARBA" id="ARBA00038076"/>
    </source>
</evidence>
<sequence length="408" mass="44086">MKLYELVLSALRALKAHKLRSFLTLLGVVIGVTTIVGVVGVISGLDAFVKEKVITFAPEVFIIDRFGIIQSQKDFIQALKRPLITYEDFERLNAAGLPHVSQVATRAVKSMKVTAGARHLSNTLIVGSTSNFATLFRFEFEAGRYFTQTEDDMAANLAVVGADVKDELFPGVDPIGRTILIGGLPFRIVGVFPRQGSSIGFSRDTVVCIPIQVYRKNFLSAKDSLQISAQASGGVEGLEEALDEVRSFMRARRHTAFRDPDPFGLLTQDSLQELWKQISQAAFILMLLVSSVSLGVGGIVIMNIMLVSVVERTTEIGIRMALGARKRDIRRQFLLEAAILSLVGGVVGMLLGSFATWVVRVAAGFPAVITPGIVISSIAVSTLIGLAAGFLPARRASNLPVIDALRAE</sequence>
<keyword evidence="5 7" id="KW-0472">Membrane</keyword>
<feature type="transmembrane region" description="Helical" evidence="7">
    <location>
        <begin position="333"/>
        <end position="359"/>
    </location>
</feature>
<evidence type="ECO:0000313" key="11">
    <source>
        <dbReference type="Proteomes" id="UP001228113"/>
    </source>
</evidence>
<dbReference type="EMBL" id="AP027081">
    <property type="protein sequence ID" value="BDU78598.1"/>
    <property type="molecule type" value="Genomic_DNA"/>
</dbReference>
<evidence type="ECO:0000256" key="1">
    <source>
        <dbReference type="ARBA" id="ARBA00004651"/>
    </source>
</evidence>
<evidence type="ECO:0000256" key="5">
    <source>
        <dbReference type="ARBA" id="ARBA00023136"/>
    </source>
</evidence>
<accession>A0AA48H9X5</accession>
<name>A0AA48H9X5_9BACT</name>
<feature type="transmembrane region" description="Helical" evidence="7">
    <location>
        <begin position="21"/>
        <end position="45"/>
    </location>
</feature>
<protein>
    <submittedName>
        <fullName evidence="10">Multidrug ABC transporter substrate-binding protein</fullName>
    </submittedName>
</protein>
<reference evidence="10" key="1">
    <citation type="journal article" date="2023" name="Int. J. Syst. Evol. Microbiol.">
        <title>Mesoterricola silvestris gen. nov., sp. nov., Mesoterricola sediminis sp. nov., Geothrix oryzae sp. nov., Geothrix edaphica sp. nov., Geothrix rubra sp. nov., and Geothrix limicola sp. nov., six novel members of Acidobacteriota isolated from soils.</title>
        <authorList>
            <person name="Itoh H."/>
            <person name="Sugisawa Y."/>
            <person name="Mise K."/>
            <person name="Xu Z."/>
            <person name="Kuniyasu M."/>
            <person name="Ushijima N."/>
            <person name="Kawano K."/>
            <person name="Kobayashi E."/>
            <person name="Shiratori Y."/>
            <person name="Masuda Y."/>
            <person name="Senoo K."/>
        </authorList>
    </citation>
    <scope>NUCLEOTIDE SEQUENCE</scope>
    <source>
        <strain evidence="10">W786</strain>
    </source>
</reference>
<feature type="transmembrane region" description="Helical" evidence="7">
    <location>
        <begin position="365"/>
        <end position="391"/>
    </location>
</feature>
<evidence type="ECO:0000256" key="3">
    <source>
        <dbReference type="ARBA" id="ARBA00022692"/>
    </source>
</evidence>
<proteinExistence type="inferred from homology"/>
<dbReference type="GO" id="GO:0005886">
    <property type="term" value="C:plasma membrane"/>
    <property type="evidence" value="ECO:0007669"/>
    <property type="project" value="UniProtKB-SubCell"/>
</dbReference>
<evidence type="ECO:0000256" key="7">
    <source>
        <dbReference type="SAM" id="Phobius"/>
    </source>
</evidence>
<dbReference type="InterPro" id="IPR050250">
    <property type="entry name" value="Macrolide_Exporter_MacB"/>
</dbReference>
<dbReference type="InterPro" id="IPR025857">
    <property type="entry name" value="MacB_PCD"/>
</dbReference>
<dbReference type="InterPro" id="IPR003838">
    <property type="entry name" value="ABC3_permease_C"/>
</dbReference>
<evidence type="ECO:0000259" key="8">
    <source>
        <dbReference type="Pfam" id="PF02687"/>
    </source>
</evidence>
<evidence type="ECO:0000256" key="4">
    <source>
        <dbReference type="ARBA" id="ARBA00022989"/>
    </source>
</evidence>
<comment type="subcellular location">
    <subcellularLocation>
        <location evidence="1">Cell membrane</location>
        <topology evidence="1">Multi-pass membrane protein</topology>
    </subcellularLocation>
</comment>
<dbReference type="GO" id="GO:0022857">
    <property type="term" value="F:transmembrane transporter activity"/>
    <property type="evidence" value="ECO:0007669"/>
    <property type="project" value="TreeGrafter"/>
</dbReference>
<dbReference type="AlphaFoldDB" id="A0AA48H9X5"/>
<feature type="transmembrane region" description="Helical" evidence="7">
    <location>
        <begin position="281"/>
        <end position="310"/>
    </location>
</feature>
<keyword evidence="4 7" id="KW-1133">Transmembrane helix</keyword>
<comment type="similarity">
    <text evidence="6">Belongs to the ABC-4 integral membrane protein family.</text>
</comment>
<dbReference type="RefSeq" id="WP_243332699.1">
    <property type="nucleotide sequence ID" value="NZ_AP027081.1"/>
</dbReference>